<keyword evidence="3" id="KW-1185">Reference proteome</keyword>
<dbReference type="InterPro" id="IPR013783">
    <property type="entry name" value="Ig-like_fold"/>
</dbReference>
<feature type="non-terminal residue" evidence="2">
    <location>
        <position position="331"/>
    </location>
</feature>
<comment type="caution">
    <text evidence="2">The sequence shown here is derived from an EMBL/GenBank/DDBJ whole genome shotgun (WGS) entry which is preliminary data.</text>
</comment>
<dbReference type="RefSeq" id="WP_385878360.1">
    <property type="nucleotide sequence ID" value="NZ_JBHLXE010000113.1"/>
</dbReference>
<dbReference type="Pfam" id="PF19077">
    <property type="entry name" value="Big_13"/>
    <property type="match status" value="2"/>
</dbReference>
<feature type="domain" description="Bacterial Ig-like" evidence="1">
    <location>
        <begin position="2"/>
        <end position="62"/>
    </location>
</feature>
<reference evidence="2 3" key="1">
    <citation type="submission" date="2024-09" db="EMBL/GenBank/DDBJ databases">
        <authorList>
            <person name="Sun Q."/>
            <person name="Mori K."/>
        </authorList>
    </citation>
    <scope>NUCLEOTIDE SEQUENCE [LARGE SCALE GENOMIC DNA]</scope>
    <source>
        <strain evidence="2 3">CCM 8545</strain>
    </source>
</reference>
<feature type="non-terminal residue" evidence="2">
    <location>
        <position position="1"/>
    </location>
</feature>
<feature type="domain" description="Bacterial Ig-like" evidence="1">
    <location>
        <begin position="86"/>
        <end position="167"/>
    </location>
</feature>
<dbReference type="Gene3D" id="3.30.420.430">
    <property type="match status" value="1"/>
</dbReference>
<protein>
    <submittedName>
        <fullName evidence="2">Ig-like domain-containing protein</fullName>
    </submittedName>
</protein>
<dbReference type="Proteomes" id="UP001589758">
    <property type="component" value="Unassembled WGS sequence"/>
</dbReference>
<evidence type="ECO:0000313" key="2">
    <source>
        <dbReference type="EMBL" id="MFC0181007.1"/>
    </source>
</evidence>
<name>A0ABV6CDC9_9GAMM</name>
<organism evidence="2 3">
    <name type="scientific">Thorsellia kenyensis</name>
    <dbReference type="NCBI Taxonomy" id="1549888"/>
    <lineage>
        <taxon>Bacteria</taxon>
        <taxon>Pseudomonadati</taxon>
        <taxon>Pseudomonadota</taxon>
        <taxon>Gammaproteobacteria</taxon>
        <taxon>Enterobacterales</taxon>
        <taxon>Thorselliaceae</taxon>
        <taxon>Thorsellia</taxon>
    </lineage>
</organism>
<accession>A0ABV6CDC9</accession>
<dbReference type="EMBL" id="JBHLXE010000113">
    <property type="protein sequence ID" value="MFC0181007.1"/>
    <property type="molecule type" value="Genomic_DNA"/>
</dbReference>
<dbReference type="InterPro" id="IPR044016">
    <property type="entry name" value="Big_13"/>
</dbReference>
<evidence type="ECO:0000313" key="3">
    <source>
        <dbReference type="Proteomes" id="UP001589758"/>
    </source>
</evidence>
<gene>
    <name evidence="2" type="ORF">ACFFIT_13090</name>
</gene>
<sequence length="331" mass="34724">TVTIYDKSNNQVVGIVKAGLDGSWTYKAVELDDGIHNFVITVTDAAGNVSEESTGFAIDVDTSVPASLSSNDLTILDDVGEIQGPIKNGDVTDDIRPTLEGRAPAGVTEVIIYVGTQEVGRAKVTNNTWTYNLPNNLAAGENTIAVAPVNRVGTPGEKLSVTFTVDTSAPGAVNESSIELYDDVGDVQGLIAKGGTTDDRLPEYRGKVTDANTAFIKVYQDGQFIGKLIPVNVDGTWSYTPPANLSGGMHNFKLAGVSKAGVEGPMSSAWNFNVLASEPSTPTLDTLVDDVGGNTIVQPDGLTNDNTPTITGRGSAGETIIIYLNDTEVTR</sequence>
<evidence type="ECO:0000259" key="1">
    <source>
        <dbReference type="Pfam" id="PF19077"/>
    </source>
</evidence>
<proteinExistence type="predicted"/>
<dbReference type="Gene3D" id="2.60.40.10">
    <property type="entry name" value="Immunoglobulins"/>
    <property type="match status" value="2"/>
</dbReference>